<sequence>MEYMGPGRTPGEKTAHGLHVQDRSEIAASPPFALIPSSVSAERELGKEIRLEGLYFHRRGKIFPWL</sequence>
<reference evidence="2 3" key="1">
    <citation type="journal article" date="2020" name="Mol. Biol. Evol.">
        <title>Distinct Expression and Methylation Patterns for Genes with Different Fates following a Single Whole-Genome Duplication in Flowering Plants.</title>
        <authorList>
            <person name="Shi T."/>
            <person name="Rahmani R.S."/>
            <person name="Gugger P.F."/>
            <person name="Wang M."/>
            <person name="Li H."/>
            <person name="Zhang Y."/>
            <person name="Li Z."/>
            <person name="Wang Q."/>
            <person name="Van de Peer Y."/>
            <person name="Marchal K."/>
            <person name="Chen J."/>
        </authorList>
    </citation>
    <scope>NUCLEOTIDE SEQUENCE [LARGE SCALE GENOMIC DNA]</scope>
    <source>
        <tissue evidence="2">Leaf</tissue>
    </source>
</reference>
<organism evidence="2 3">
    <name type="scientific">Nelumbo nucifera</name>
    <name type="common">Sacred lotus</name>
    <dbReference type="NCBI Taxonomy" id="4432"/>
    <lineage>
        <taxon>Eukaryota</taxon>
        <taxon>Viridiplantae</taxon>
        <taxon>Streptophyta</taxon>
        <taxon>Embryophyta</taxon>
        <taxon>Tracheophyta</taxon>
        <taxon>Spermatophyta</taxon>
        <taxon>Magnoliopsida</taxon>
        <taxon>Proteales</taxon>
        <taxon>Nelumbonaceae</taxon>
        <taxon>Nelumbo</taxon>
    </lineage>
</organism>
<protein>
    <submittedName>
        <fullName evidence="2">Uncharacterized protein</fullName>
    </submittedName>
</protein>
<keyword evidence="3" id="KW-1185">Reference proteome</keyword>
<dbReference type="Proteomes" id="UP000607653">
    <property type="component" value="Unassembled WGS sequence"/>
</dbReference>
<proteinExistence type="predicted"/>
<comment type="caution">
    <text evidence="2">The sequence shown here is derived from an EMBL/GenBank/DDBJ whole genome shotgun (WGS) entry which is preliminary data.</text>
</comment>
<gene>
    <name evidence="1" type="ORF">HUJ06_026980</name>
    <name evidence="2" type="ORF">HUJ06_027139</name>
</gene>
<evidence type="ECO:0000313" key="3">
    <source>
        <dbReference type="Proteomes" id="UP000607653"/>
    </source>
</evidence>
<name>A0A822Y3N6_NELNU</name>
<evidence type="ECO:0000313" key="2">
    <source>
        <dbReference type="EMBL" id="DAD25675.1"/>
    </source>
</evidence>
<dbReference type="AlphaFoldDB" id="A0A822Y3N6"/>
<evidence type="ECO:0000313" key="1">
    <source>
        <dbReference type="EMBL" id="DAD25516.1"/>
    </source>
</evidence>
<dbReference type="EMBL" id="DUZY01000001">
    <property type="protein sequence ID" value="DAD25675.1"/>
    <property type="molecule type" value="Genomic_DNA"/>
</dbReference>
<accession>A0A822Y3N6</accession>
<dbReference type="EMBL" id="DUZY01000001">
    <property type="protein sequence ID" value="DAD25516.1"/>
    <property type="molecule type" value="Genomic_DNA"/>
</dbReference>